<sequence length="405" mass="45040">MANNPIVNTSTSQSVTYEAEGEKEDFSPIITNIDPDHNFFLREFPTEEDATQLNFNWLTESLKPPKVNAHLEMEDYKTDKVGSLDRLNNTVQFFQTTGRVSDAQRKTAKQYNQQDEFPRQKELAFKQMARDMEYAIAMNTVSRLESGLTPAKTGGVPFFLQEEKLAVTFDSTANTVTTSEAHKLNTGDFVYFIATGDKAALPKGLVANREYYIRKKSDTTFDLFYSLDEALAADSSEATSADTGKVIALGTTGTGNLFLLKNNVIDGAGTAFTEDNINDVMEMCYKRGGDPTIAVMSAANKRRFSSVITGEASKRRDQKDKTVTNITDTYISDFGTITAQVHRQYSNDRIDLLDMNYWGIKYFVRPHEVTGLAKKGTYEEFVLEASFGVKGTQPKASGSIVNLPA</sequence>
<reference evidence="1" key="1">
    <citation type="journal article" date="2021" name="Proc. Natl. Acad. Sci. U.S.A.">
        <title>A Catalog of Tens of Thousands of Viruses from Human Metagenomes Reveals Hidden Associations with Chronic Diseases.</title>
        <authorList>
            <person name="Tisza M.J."/>
            <person name="Buck C.B."/>
        </authorList>
    </citation>
    <scope>NUCLEOTIDE SEQUENCE</scope>
    <source>
        <strain evidence="1">CtKtV17</strain>
    </source>
</reference>
<dbReference type="EMBL" id="BK016166">
    <property type="protein sequence ID" value="DAF99446.1"/>
    <property type="molecule type" value="Genomic_DNA"/>
</dbReference>
<organism evidence="1">
    <name type="scientific">Phage sp. ctKtV17</name>
    <dbReference type="NCBI Taxonomy" id="2825792"/>
    <lineage>
        <taxon>Viruses</taxon>
    </lineage>
</organism>
<name>A0A8S5UYM6_9VIRU</name>
<proteinExistence type="predicted"/>
<dbReference type="Pfam" id="PF17236">
    <property type="entry name" value="SU10_MCP"/>
    <property type="match status" value="1"/>
</dbReference>
<accession>A0A8S5UYM6</accession>
<dbReference type="InterPro" id="IPR035198">
    <property type="entry name" value="SU10_MCP"/>
</dbReference>
<evidence type="ECO:0000313" key="1">
    <source>
        <dbReference type="EMBL" id="DAF99446.1"/>
    </source>
</evidence>
<protein>
    <submittedName>
        <fullName evidence="1">Major capsid protein</fullName>
    </submittedName>
</protein>